<feature type="compositionally biased region" description="Basic and acidic residues" evidence="4">
    <location>
        <begin position="192"/>
        <end position="211"/>
    </location>
</feature>
<dbReference type="PANTHER" id="PTHR23176:SF129">
    <property type="entry name" value="RHO GTPASE ACTIVATING PROTEIN AT 16F, ISOFORM E-RELATED"/>
    <property type="match status" value="1"/>
</dbReference>
<feature type="region of interest" description="Disordered" evidence="4">
    <location>
        <begin position="62"/>
        <end position="100"/>
    </location>
</feature>
<feature type="compositionally biased region" description="Low complexity" evidence="4">
    <location>
        <begin position="251"/>
        <end position="260"/>
    </location>
</feature>
<dbReference type="Gene3D" id="2.30.30.40">
    <property type="entry name" value="SH3 Domains"/>
    <property type="match status" value="1"/>
</dbReference>
<protein>
    <recommendedName>
        <fullName evidence="5">SH3 domain-containing protein</fullName>
    </recommendedName>
</protein>
<evidence type="ECO:0000313" key="6">
    <source>
        <dbReference type="EMBL" id="KAK5602025.1"/>
    </source>
</evidence>
<dbReference type="InterPro" id="IPR001452">
    <property type="entry name" value="SH3_domain"/>
</dbReference>
<accession>A0AAV9R055</accession>
<gene>
    <name evidence="6" type="ORF">CRENBAI_017532</name>
</gene>
<evidence type="ECO:0000256" key="4">
    <source>
        <dbReference type="SAM" id="MobiDB-lite"/>
    </source>
</evidence>
<evidence type="ECO:0000256" key="3">
    <source>
        <dbReference type="PROSITE-ProRule" id="PRU00192"/>
    </source>
</evidence>
<dbReference type="InterPro" id="IPR036028">
    <property type="entry name" value="SH3-like_dom_sf"/>
</dbReference>
<feature type="region of interest" description="Disordered" evidence="4">
    <location>
        <begin position="181"/>
        <end position="213"/>
    </location>
</feature>
<keyword evidence="7" id="KW-1185">Reference proteome</keyword>
<proteinExistence type="predicted"/>
<organism evidence="6 7">
    <name type="scientific">Crenichthys baileyi</name>
    <name type="common">White River springfish</name>
    <dbReference type="NCBI Taxonomy" id="28760"/>
    <lineage>
        <taxon>Eukaryota</taxon>
        <taxon>Metazoa</taxon>
        <taxon>Chordata</taxon>
        <taxon>Craniata</taxon>
        <taxon>Vertebrata</taxon>
        <taxon>Euteleostomi</taxon>
        <taxon>Actinopterygii</taxon>
        <taxon>Neopterygii</taxon>
        <taxon>Teleostei</taxon>
        <taxon>Neoteleostei</taxon>
        <taxon>Acanthomorphata</taxon>
        <taxon>Ovalentaria</taxon>
        <taxon>Atherinomorphae</taxon>
        <taxon>Cyprinodontiformes</taxon>
        <taxon>Goodeidae</taxon>
        <taxon>Crenichthys</taxon>
    </lineage>
</organism>
<comment type="caution">
    <text evidence="6">The sequence shown here is derived from an EMBL/GenBank/DDBJ whole genome shotgun (WGS) entry which is preliminary data.</text>
</comment>
<reference evidence="6 7" key="1">
    <citation type="submission" date="2021-06" db="EMBL/GenBank/DDBJ databases">
        <authorList>
            <person name="Palmer J.M."/>
        </authorList>
    </citation>
    <scope>NUCLEOTIDE SEQUENCE [LARGE SCALE GENOMIC DNA]</scope>
    <source>
        <strain evidence="6 7">MEX-2019</strain>
        <tissue evidence="6">Muscle</tissue>
    </source>
</reference>
<dbReference type="PROSITE" id="PS50002">
    <property type="entry name" value="SH3"/>
    <property type="match status" value="1"/>
</dbReference>
<sequence length="369" mass="41787">MAFVSVEFEFEYKTKDGQHISIKPNECYILVSKTNDNWWRVCKDRDSKHFYVPVEYVKEVSAPLGGPSGPKKSESSKSLTKSKPVDGMKHKGVEKTKKTSLDTKTVTHSVQDDSKETYRFSTFGLWVNMPSEALKDSPAARNRALSLNYIKKPKTPSTSGRVSITPEPIVSEDQELYAKPWPAKKLQQVKNPKQEKSTEELRASLDDKDVDLPPPYTYDMDFPPPPPHFYDTTPEISITDCDSFPEPPEPLVSSPEESAPQHQSSDQTAEKACITDEKFVSARNDQQPAAYRLHFDFTFLHCRKSSASNCRRRSCRFEVREWRQLTSRRAGTGYEQGLLHGDLSGRRGAESGLTPRKQIFGAFRALQLA</sequence>
<evidence type="ECO:0000256" key="2">
    <source>
        <dbReference type="ARBA" id="ARBA00022468"/>
    </source>
</evidence>
<dbReference type="InterPro" id="IPR050729">
    <property type="entry name" value="Rho-GAP"/>
</dbReference>
<evidence type="ECO:0000313" key="7">
    <source>
        <dbReference type="Proteomes" id="UP001311232"/>
    </source>
</evidence>
<name>A0AAV9R055_9TELE</name>
<evidence type="ECO:0000259" key="5">
    <source>
        <dbReference type="PROSITE" id="PS50002"/>
    </source>
</evidence>
<dbReference type="Proteomes" id="UP001311232">
    <property type="component" value="Unassembled WGS sequence"/>
</dbReference>
<feature type="region of interest" description="Disordered" evidence="4">
    <location>
        <begin position="236"/>
        <end position="271"/>
    </location>
</feature>
<keyword evidence="1 3" id="KW-0728">SH3 domain</keyword>
<dbReference type="EMBL" id="JAHHUM010002633">
    <property type="protein sequence ID" value="KAK5602025.1"/>
    <property type="molecule type" value="Genomic_DNA"/>
</dbReference>
<dbReference type="SUPFAM" id="SSF50044">
    <property type="entry name" value="SH3-domain"/>
    <property type="match status" value="1"/>
</dbReference>
<evidence type="ECO:0000256" key="1">
    <source>
        <dbReference type="ARBA" id="ARBA00022443"/>
    </source>
</evidence>
<dbReference type="GO" id="GO:0005096">
    <property type="term" value="F:GTPase activator activity"/>
    <property type="evidence" value="ECO:0007669"/>
    <property type="project" value="UniProtKB-KW"/>
</dbReference>
<dbReference type="AlphaFoldDB" id="A0AAV9R055"/>
<keyword evidence="2" id="KW-0343">GTPase activation</keyword>
<dbReference type="PANTHER" id="PTHR23176">
    <property type="entry name" value="RHO/RAC/CDC GTPASE-ACTIVATING PROTEIN"/>
    <property type="match status" value="1"/>
</dbReference>
<feature type="domain" description="SH3" evidence="5">
    <location>
        <begin position="1"/>
        <end position="62"/>
    </location>
</feature>
<dbReference type="Pfam" id="PF00018">
    <property type="entry name" value="SH3_1"/>
    <property type="match status" value="1"/>
</dbReference>
<dbReference type="GO" id="GO:0005737">
    <property type="term" value="C:cytoplasm"/>
    <property type="evidence" value="ECO:0007669"/>
    <property type="project" value="TreeGrafter"/>
</dbReference>
<feature type="compositionally biased region" description="Basic and acidic residues" evidence="4">
    <location>
        <begin position="83"/>
        <end position="100"/>
    </location>
</feature>